<evidence type="ECO:0000313" key="1">
    <source>
        <dbReference type="EMBL" id="SFJ46184.1"/>
    </source>
</evidence>
<dbReference type="OrthoDB" id="2720594at2"/>
<accession>A0A1I3RHV2</accession>
<evidence type="ECO:0008006" key="3">
    <source>
        <dbReference type="Google" id="ProtNLM"/>
    </source>
</evidence>
<organism evidence="1 2">
    <name type="scientific">Halobacillus dabanensis</name>
    <dbReference type="NCBI Taxonomy" id="240302"/>
    <lineage>
        <taxon>Bacteria</taxon>
        <taxon>Bacillati</taxon>
        <taxon>Bacillota</taxon>
        <taxon>Bacilli</taxon>
        <taxon>Bacillales</taxon>
        <taxon>Bacillaceae</taxon>
        <taxon>Halobacillus</taxon>
    </lineage>
</organism>
<gene>
    <name evidence="1" type="ORF">SAMN04487936_102264</name>
</gene>
<dbReference type="RefSeq" id="WP_075035358.1">
    <property type="nucleotide sequence ID" value="NZ_FOSB01000002.1"/>
</dbReference>
<dbReference type="InterPro" id="IPR032710">
    <property type="entry name" value="NTF2-like_dom_sf"/>
</dbReference>
<dbReference type="Gene3D" id="3.10.450.100">
    <property type="entry name" value="NTF2-like, domain 1"/>
    <property type="match status" value="1"/>
</dbReference>
<name>A0A1I3RHV2_HALDA</name>
<dbReference type="EMBL" id="FOSB01000002">
    <property type="protein sequence ID" value="SFJ46184.1"/>
    <property type="molecule type" value="Genomic_DNA"/>
</dbReference>
<sequence length="153" mass="18306">MKKSNTPKIFLLFLFLALVAAIAITFFILTRPSHQASNTVEQFYGYEQQGKFSDSWELFHPQMREKFSKGHYIQDRAHVFMNHFGVETFEFTIGDIKKIDQWKMEKGAKPLTNVYHTVVIQTFKGKYGQFRLHQDLYVVKEKEEWRILWDYNK</sequence>
<dbReference type="AlphaFoldDB" id="A0A1I3RHV2"/>
<reference evidence="2" key="1">
    <citation type="submission" date="2016-10" db="EMBL/GenBank/DDBJ databases">
        <authorList>
            <person name="Varghese N."/>
            <person name="Submissions S."/>
        </authorList>
    </citation>
    <scope>NUCLEOTIDE SEQUENCE [LARGE SCALE GENOMIC DNA]</scope>
    <source>
        <strain evidence="2">CGMCC 1.3704</strain>
    </source>
</reference>
<dbReference type="SUPFAM" id="SSF54427">
    <property type="entry name" value="NTF2-like"/>
    <property type="match status" value="1"/>
</dbReference>
<dbReference type="Proteomes" id="UP000183557">
    <property type="component" value="Unassembled WGS sequence"/>
</dbReference>
<proteinExistence type="predicted"/>
<keyword evidence="2" id="KW-1185">Reference proteome</keyword>
<evidence type="ECO:0000313" key="2">
    <source>
        <dbReference type="Proteomes" id="UP000183557"/>
    </source>
</evidence>
<protein>
    <recommendedName>
        <fullName evidence="3">DUF4829 domain-containing protein</fullName>
    </recommendedName>
</protein>